<name>A0AAD7FYS3_9AGAR</name>
<dbReference type="EMBL" id="JARKIF010000002">
    <property type="protein sequence ID" value="KAJ7646896.1"/>
    <property type="molecule type" value="Genomic_DNA"/>
</dbReference>
<proteinExistence type="predicted"/>
<evidence type="ECO:0000313" key="3">
    <source>
        <dbReference type="Proteomes" id="UP001221142"/>
    </source>
</evidence>
<reference evidence="2" key="1">
    <citation type="submission" date="2023-03" db="EMBL/GenBank/DDBJ databases">
        <title>Massive genome expansion in bonnet fungi (Mycena s.s.) driven by repeated elements and novel gene families across ecological guilds.</title>
        <authorList>
            <consortium name="Lawrence Berkeley National Laboratory"/>
            <person name="Harder C.B."/>
            <person name="Miyauchi S."/>
            <person name="Viragh M."/>
            <person name="Kuo A."/>
            <person name="Thoen E."/>
            <person name="Andreopoulos B."/>
            <person name="Lu D."/>
            <person name="Skrede I."/>
            <person name="Drula E."/>
            <person name="Henrissat B."/>
            <person name="Morin E."/>
            <person name="Kohler A."/>
            <person name="Barry K."/>
            <person name="LaButti K."/>
            <person name="Morin E."/>
            <person name="Salamov A."/>
            <person name="Lipzen A."/>
            <person name="Mereny Z."/>
            <person name="Hegedus B."/>
            <person name="Baldrian P."/>
            <person name="Stursova M."/>
            <person name="Weitz H."/>
            <person name="Taylor A."/>
            <person name="Grigoriev I.V."/>
            <person name="Nagy L.G."/>
            <person name="Martin F."/>
            <person name="Kauserud H."/>
        </authorList>
    </citation>
    <scope>NUCLEOTIDE SEQUENCE</scope>
    <source>
        <strain evidence="2">9284</strain>
    </source>
</reference>
<accession>A0AAD7FYS3</accession>
<dbReference type="Proteomes" id="UP001221142">
    <property type="component" value="Unassembled WGS sequence"/>
</dbReference>
<feature type="compositionally biased region" description="Polar residues" evidence="1">
    <location>
        <begin position="100"/>
        <end position="117"/>
    </location>
</feature>
<evidence type="ECO:0000313" key="2">
    <source>
        <dbReference type="EMBL" id="KAJ7646896.1"/>
    </source>
</evidence>
<feature type="region of interest" description="Disordered" evidence="1">
    <location>
        <begin position="100"/>
        <end position="134"/>
    </location>
</feature>
<sequence length="350" mass="38114">MSDAPVLRRSSRRRAPPRNPDSPVSHAPLPAQNRDDSSSDEEDASVIGMVQDLQAGIESEARQRTSDAFEAMAPESRIVRDTGHENIAADSLLAAQLQTNAGDDSDSGTESMPDLQTPSDEEGDDDGDPLLLDSDYTRGSLQEQADRIISDIVLFQGRNPTDVLSFLTSASTAGVPSRSSPSRQIVATAPSERHEYTLANPDRTSEELYFVGIHSLAGAHSFCEIRAFSDPNPHDGALVSRLQRSGGPLGRALATVTDRASFYIGVSDYPIDVAHNYSNWLFRFREIGVLLELEQSHSHEPVFSPITLSARRTALLTRLSLPHDMPVSRTPTRSTRSMYKLPPSSAYGAN</sequence>
<keyword evidence="3" id="KW-1185">Reference proteome</keyword>
<evidence type="ECO:0000256" key="1">
    <source>
        <dbReference type="SAM" id="MobiDB-lite"/>
    </source>
</evidence>
<dbReference type="AlphaFoldDB" id="A0AAD7FYS3"/>
<gene>
    <name evidence="2" type="ORF">FB45DRAFT_1019181</name>
</gene>
<feature type="region of interest" description="Disordered" evidence="1">
    <location>
        <begin position="1"/>
        <end position="69"/>
    </location>
</feature>
<feature type="compositionally biased region" description="Acidic residues" evidence="1">
    <location>
        <begin position="119"/>
        <end position="128"/>
    </location>
</feature>
<feature type="region of interest" description="Disordered" evidence="1">
    <location>
        <begin position="324"/>
        <end position="350"/>
    </location>
</feature>
<comment type="caution">
    <text evidence="2">The sequence shown here is derived from an EMBL/GenBank/DDBJ whole genome shotgun (WGS) entry which is preliminary data.</text>
</comment>
<protein>
    <submittedName>
        <fullName evidence="2">Uncharacterized protein</fullName>
    </submittedName>
</protein>
<organism evidence="2 3">
    <name type="scientific">Roridomyces roridus</name>
    <dbReference type="NCBI Taxonomy" id="1738132"/>
    <lineage>
        <taxon>Eukaryota</taxon>
        <taxon>Fungi</taxon>
        <taxon>Dikarya</taxon>
        <taxon>Basidiomycota</taxon>
        <taxon>Agaricomycotina</taxon>
        <taxon>Agaricomycetes</taxon>
        <taxon>Agaricomycetidae</taxon>
        <taxon>Agaricales</taxon>
        <taxon>Marasmiineae</taxon>
        <taxon>Mycenaceae</taxon>
        <taxon>Roridomyces</taxon>
    </lineage>
</organism>